<dbReference type="AlphaFoldDB" id="A0AAV3XB71"/>
<organism evidence="2 3">
    <name type="scientific">Microseira wollei NIES-4236</name>
    <dbReference type="NCBI Taxonomy" id="2530354"/>
    <lineage>
        <taxon>Bacteria</taxon>
        <taxon>Bacillati</taxon>
        <taxon>Cyanobacteriota</taxon>
        <taxon>Cyanophyceae</taxon>
        <taxon>Oscillatoriophycideae</taxon>
        <taxon>Aerosakkonematales</taxon>
        <taxon>Aerosakkonemataceae</taxon>
        <taxon>Microseira</taxon>
    </lineage>
</organism>
<accession>A0AAV3XB71</accession>
<dbReference type="EMBL" id="BLAY01000029">
    <property type="protein sequence ID" value="GET37522.1"/>
    <property type="molecule type" value="Genomic_DNA"/>
</dbReference>
<reference evidence="2" key="1">
    <citation type="submission" date="2019-10" db="EMBL/GenBank/DDBJ databases">
        <title>Draft genome sequece of Microseira wollei NIES-4236.</title>
        <authorList>
            <person name="Yamaguchi H."/>
            <person name="Suzuki S."/>
            <person name="Kawachi M."/>
        </authorList>
    </citation>
    <scope>NUCLEOTIDE SEQUENCE</scope>
    <source>
        <strain evidence="2">NIES-4236</strain>
    </source>
</reference>
<evidence type="ECO:0000256" key="1">
    <source>
        <dbReference type="SAM" id="Phobius"/>
    </source>
</evidence>
<feature type="transmembrane region" description="Helical" evidence="1">
    <location>
        <begin position="50"/>
        <end position="73"/>
    </location>
</feature>
<feature type="transmembrane region" description="Helical" evidence="1">
    <location>
        <begin position="25"/>
        <end position="44"/>
    </location>
</feature>
<keyword evidence="1" id="KW-0472">Membrane</keyword>
<evidence type="ECO:0000313" key="3">
    <source>
        <dbReference type="Proteomes" id="UP001050975"/>
    </source>
</evidence>
<keyword evidence="3" id="KW-1185">Reference proteome</keyword>
<keyword evidence="1" id="KW-1133">Transmembrane helix</keyword>
<gene>
    <name evidence="2" type="ORF">MiSe_22750</name>
</gene>
<proteinExistence type="predicted"/>
<sequence>MPLASRYARGRTNEMRNMRLNTSQFDLSGFGCWLAVLVFLWMLLSVGLGWVVKSLLILLVLVLAVPAIAFFGLRWWLQRNLIEDQCPVCSYQFTGLNQTQLSCPNCGEPLQVEGGRFKRLTPPGTIDVQAVEVLPKQLEE</sequence>
<evidence type="ECO:0000313" key="2">
    <source>
        <dbReference type="EMBL" id="GET37522.1"/>
    </source>
</evidence>
<protein>
    <submittedName>
        <fullName evidence="2">Uncharacterized protein</fullName>
    </submittedName>
</protein>
<name>A0AAV3XB71_9CYAN</name>
<keyword evidence="1" id="KW-0812">Transmembrane</keyword>
<dbReference type="Proteomes" id="UP001050975">
    <property type="component" value="Unassembled WGS sequence"/>
</dbReference>
<comment type="caution">
    <text evidence="2">The sequence shown here is derived from an EMBL/GenBank/DDBJ whole genome shotgun (WGS) entry which is preliminary data.</text>
</comment>